<dbReference type="CDD" id="cd00400">
    <property type="entry name" value="Voltage_gated_ClC"/>
    <property type="match status" value="1"/>
</dbReference>
<dbReference type="PANTHER" id="PTHR43427:SF6">
    <property type="entry name" value="CHLORIDE CHANNEL PROTEIN CLC-E"/>
    <property type="match status" value="1"/>
</dbReference>
<dbReference type="Gene3D" id="3.10.580.10">
    <property type="entry name" value="CBS-domain"/>
    <property type="match status" value="1"/>
</dbReference>
<keyword evidence="4 12" id="KW-1133">Transmembrane helix</keyword>
<dbReference type="OrthoDB" id="9767361at2"/>
<dbReference type="CDD" id="cd02205">
    <property type="entry name" value="CBS_pair_SF"/>
    <property type="match status" value="1"/>
</dbReference>
<comment type="subcellular location">
    <subcellularLocation>
        <location evidence="1">Membrane</location>
        <topology evidence="1">Multi-pass membrane protein</topology>
    </subcellularLocation>
</comment>
<dbReference type="eggNOG" id="COG0038">
    <property type="taxonomic scope" value="Bacteria"/>
</dbReference>
<dbReference type="Pfam" id="PF00654">
    <property type="entry name" value="Voltage_CLC"/>
    <property type="match status" value="1"/>
</dbReference>
<evidence type="ECO:0000313" key="14">
    <source>
        <dbReference type="EMBL" id="CCW36115.1"/>
    </source>
</evidence>
<dbReference type="SUPFAM" id="SSF81340">
    <property type="entry name" value="Clc chloride channel"/>
    <property type="match status" value="1"/>
</dbReference>
<evidence type="ECO:0000256" key="3">
    <source>
        <dbReference type="ARBA" id="ARBA00022692"/>
    </source>
</evidence>
<feature type="transmembrane region" description="Helical" evidence="12">
    <location>
        <begin position="350"/>
        <end position="369"/>
    </location>
</feature>
<evidence type="ECO:0000256" key="7">
    <source>
        <dbReference type="ARBA" id="ARBA00023173"/>
    </source>
</evidence>
<gene>
    <name evidence="14" type="ORF">CCALI_02309</name>
</gene>
<feature type="transmembrane region" description="Helical" evidence="12">
    <location>
        <begin position="213"/>
        <end position="231"/>
    </location>
</feature>
<evidence type="ECO:0000256" key="5">
    <source>
        <dbReference type="ARBA" id="ARBA00023065"/>
    </source>
</evidence>
<evidence type="ECO:0000256" key="8">
    <source>
        <dbReference type="ARBA" id="ARBA00023214"/>
    </source>
</evidence>
<dbReference type="SUPFAM" id="SSF54631">
    <property type="entry name" value="CBS-domain pair"/>
    <property type="match status" value="1"/>
</dbReference>
<dbReference type="EMBL" id="HF951689">
    <property type="protein sequence ID" value="CCW36115.1"/>
    <property type="molecule type" value="Genomic_DNA"/>
</dbReference>
<feature type="transmembrane region" description="Helical" evidence="12">
    <location>
        <begin position="413"/>
        <end position="434"/>
    </location>
</feature>
<protein>
    <submittedName>
        <fullName evidence="14">Chloride channel protein EriC</fullName>
    </submittedName>
</protein>
<dbReference type="InterPro" id="IPR014743">
    <property type="entry name" value="Cl-channel_core"/>
</dbReference>
<evidence type="ECO:0000256" key="10">
    <source>
        <dbReference type="PROSITE-ProRule" id="PRU00703"/>
    </source>
</evidence>
<dbReference type="InParanoid" id="S0EZW0"/>
<dbReference type="GO" id="GO:0005254">
    <property type="term" value="F:chloride channel activity"/>
    <property type="evidence" value="ECO:0007669"/>
    <property type="project" value="UniProtKB-KW"/>
</dbReference>
<dbReference type="Proteomes" id="UP000014227">
    <property type="component" value="Chromosome I"/>
</dbReference>
<proteinExistence type="predicted"/>
<feature type="transmembrane region" description="Helical" evidence="12">
    <location>
        <begin position="79"/>
        <end position="98"/>
    </location>
</feature>
<keyword evidence="6 12" id="KW-0472">Membrane</keyword>
<reference evidence="15" key="1">
    <citation type="submission" date="2013-03" db="EMBL/GenBank/DDBJ databases">
        <title>Genome sequence of Chthonomonas calidirosea, the first sequenced genome from the Armatimonadetes phylum (formally candidate division OP10).</title>
        <authorList>
            <person name="Lee K.C.Y."/>
            <person name="Morgan X.C."/>
            <person name="Dunfield P.F."/>
            <person name="Tamas I."/>
            <person name="Houghton K.M."/>
            <person name="Vyssotski M."/>
            <person name="Ryan J.L.J."/>
            <person name="Lagutin K."/>
            <person name="McDonald I.R."/>
            <person name="Stott M.B."/>
        </authorList>
    </citation>
    <scope>NUCLEOTIDE SEQUENCE [LARGE SCALE GENOMIC DNA]</scope>
    <source>
        <strain evidence="15">DSM 23976 / ICMP 18418 / T49</strain>
    </source>
</reference>
<keyword evidence="10" id="KW-0129">CBS domain</keyword>
<organism evidence="14 15">
    <name type="scientific">Chthonomonas calidirosea (strain DSM 23976 / ICMP 18418 / T49)</name>
    <dbReference type="NCBI Taxonomy" id="1303518"/>
    <lineage>
        <taxon>Bacteria</taxon>
        <taxon>Bacillati</taxon>
        <taxon>Armatimonadota</taxon>
        <taxon>Chthonomonadia</taxon>
        <taxon>Chthonomonadales</taxon>
        <taxon>Chthonomonadaceae</taxon>
        <taxon>Chthonomonas</taxon>
    </lineage>
</organism>
<keyword evidence="2" id="KW-0813">Transport</keyword>
<keyword evidence="8" id="KW-0868">Chloride</keyword>
<feature type="domain" description="CBS" evidence="13">
    <location>
        <begin position="540"/>
        <end position="599"/>
    </location>
</feature>
<dbReference type="InterPro" id="IPR001807">
    <property type="entry name" value="ClC"/>
</dbReference>
<dbReference type="SMART" id="SM00116">
    <property type="entry name" value="CBS"/>
    <property type="match status" value="2"/>
</dbReference>
<dbReference type="STRING" id="454171.CP488_01786"/>
<evidence type="ECO:0000256" key="4">
    <source>
        <dbReference type="ARBA" id="ARBA00022989"/>
    </source>
</evidence>
<keyword evidence="5" id="KW-0406">Ion transport</keyword>
<dbReference type="PATRIC" id="fig|1303518.3.peg.2399"/>
<dbReference type="PROSITE" id="PS51371">
    <property type="entry name" value="CBS"/>
    <property type="match status" value="2"/>
</dbReference>
<feature type="region of interest" description="Disordered" evidence="11">
    <location>
        <begin position="1"/>
        <end position="22"/>
    </location>
</feature>
<dbReference type="Pfam" id="PF00571">
    <property type="entry name" value="CBS"/>
    <property type="match status" value="2"/>
</dbReference>
<feature type="transmembrane region" description="Helical" evidence="12">
    <location>
        <begin position="286"/>
        <end position="303"/>
    </location>
</feature>
<dbReference type="InterPro" id="IPR050368">
    <property type="entry name" value="ClC-type_chloride_channel"/>
</dbReference>
<feature type="transmembrane region" description="Helical" evidence="12">
    <location>
        <begin position="324"/>
        <end position="344"/>
    </location>
</feature>
<evidence type="ECO:0000256" key="1">
    <source>
        <dbReference type="ARBA" id="ARBA00004141"/>
    </source>
</evidence>
<keyword evidence="15" id="KW-1185">Reference proteome</keyword>
<accession>S0EZW0</accession>
<feature type="transmembrane region" description="Helical" evidence="12">
    <location>
        <begin position="381"/>
        <end position="407"/>
    </location>
</feature>
<evidence type="ECO:0000256" key="6">
    <source>
        <dbReference type="ARBA" id="ARBA00023136"/>
    </source>
</evidence>
<evidence type="ECO:0000256" key="2">
    <source>
        <dbReference type="ARBA" id="ARBA00022448"/>
    </source>
</evidence>
<keyword evidence="9" id="KW-0407">Ion channel</keyword>
<evidence type="ECO:0000313" key="15">
    <source>
        <dbReference type="Proteomes" id="UP000014227"/>
    </source>
</evidence>
<dbReference type="HOGENOM" id="CLU_015263_5_0_0"/>
<evidence type="ECO:0000259" key="13">
    <source>
        <dbReference type="PROSITE" id="PS51371"/>
    </source>
</evidence>
<evidence type="ECO:0000256" key="11">
    <source>
        <dbReference type="SAM" id="MobiDB-lite"/>
    </source>
</evidence>
<dbReference type="AlphaFoldDB" id="S0EZW0"/>
<feature type="domain" description="CBS" evidence="13">
    <location>
        <begin position="469"/>
        <end position="532"/>
    </location>
</feature>
<dbReference type="InterPro" id="IPR000644">
    <property type="entry name" value="CBS_dom"/>
</dbReference>
<dbReference type="RefSeq" id="WP_016483634.1">
    <property type="nucleotide sequence ID" value="NC_021487.1"/>
</dbReference>
<evidence type="ECO:0000256" key="9">
    <source>
        <dbReference type="ARBA" id="ARBA00023303"/>
    </source>
</evidence>
<dbReference type="InterPro" id="IPR046342">
    <property type="entry name" value="CBS_dom_sf"/>
</dbReference>
<dbReference type="PANTHER" id="PTHR43427">
    <property type="entry name" value="CHLORIDE CHANNEL PROTEIN CLC-E"/>
    <property type="match status" value="1"/>
</dbReference>
<dbReference type="Gene3D" id="1.10.3080.10">
    <property type="entry name" value="Clc chloride channel"/>
    <property type="match status" value="1"/>
</dbReference>
<keyword evidence="7" id="KW-0869">Chloride channel</keyword>
<sequence>MQDRSASNGLAPITPDADRTHTPQKRGFRLWTITALAVIIGVLAAFVAYLLYDLISLLTNVVFYHKVAFTLPNITSNPLGPWLVLVPAIGGLIVGLMAKYGTPKIKGHGIPEAMEAVVTSHSKVEAQVAILKPLSAAIAIGTGGPFGAEGPIIQTGGAVGSLVGQLIDTTPAERKVLLACGAAAGMAAIFSTPIAAVILAIELLLFEFKPRSFIPVTVASAIATIVRYQLLGTGLLFKVGPIHFNIFHDLPFYILLGPICGLAAIGYTRALYWFEDLFDHLRVDDVWKPAIGGLILGVIGLFAPRVLGVGYGNITAILNNQLPVAVLLTILIFKSLALLISLGSETSGGLLAPMLMSGGALGALYAIGMNHLCPAASLSPGAFAVASMAAIFGAASRSTFAFILFGFEITRNYGSLLPLMIVSAIADGVVLLFLRETTIMTEKLARRGLTIPQEYEADVLQQVKVDEVMDRTPGVVPAKKKLAELAKEIGTLTDPQLHKHRALLVVDAEGKLAGIVTRGDILRALEQHPDDENLTVLDVCSRNLVVTYEDETVYEAMEKMLLHDIGRLPVVKRKDPQQLVGYLGRAEVLKARFLRFQEEQQIQPGWWRAYRGSRSGPPLKSGARPPSA</sequence>
<feature type="transmembrane region" description="Helical" evidence="12">
    <location>
        <begin position="28"/>
        <end position="52"/>
    </location>
</feature>
<dbReference type="GO" id="GO:0034707">
    <property type="term" value="C:chloride channel complex"/>
    <property type="evidence" value="ECO:0007669"/>
    <property type="project" value="UniProtKB-KW"/>
</dbReference>
<keyword evidence="3 12" id="KW-0812">Transmembrane</keyword>
<feature type="transmembrane region" description="Helical" evidence="12">
    <location>
        <begin position="176"/>
        <end position="201"/>
    </location>
</feature>
<name>S0EZW0_CHTCT</name>
<dbReference type="PRINTS" id="PR00762">
    <property type="entry name" value="CLCHANNEL"/>
</dbReference>
<evidence type="ECO:0000256" key="12">
    <source>
        <dbReference type="SAM" id="Phobius"/>
    </source>
</evidence>
<dbReference type="KEGG" id="ccz:CCALI_02309"/>
<dbReference type="eggNOG" id="COG0517">
    <property type="taxonomic scope" value="Bacteria"/>
</dbReference>
<feature type="transmembrane region" description="Helical" evidence="12">
    <location>
        <begin position="252"/>
        <end position="274"/>
    </location>
</feature>